<dbReference type="PANTHER" id="PTHR11530">
    <property type="entry name" value="D-AMINO ACID OXIDASE"/>
    <property type="match status" value="1"/>
</dbReference>
<feature type="domain" description="FAD dependent oxidoreductase" evidence="7">
    <location>
        <begin position="2"/>
        <end position="321"/>
    </location>
</feature>
<keyword evidence="8" id="KW-1185">Reference proteome</keyword>
<dbReference type="InterPro" id="IPR006076">
    <property type="entry name" value="FAD-dep_OxRdtase"/>
</dbReference>
<feature type="binding site" evidence="6">
    <location>
        <begin position="45"/>
        <end position="47"/>
    </location>
    <ligand>
        <name>FAD</name>
        <dbReference type="ChEBI" id="CHEBI:57692"/>
    </ligand>
</feature>
<dbReference type="Pfam" id="PF01266">
    <property type="entry name" value="DAO"/>
    <property type="match status" value="1"/>
</dbReference>
<dbReference type="SUPFAM" id="SSF51971">
    <property type="entry name" value="Nucleotide-binding domain"/>
    <property type="match status" value="1"/>
</dbReference>
<evidence type="ECO:0000256" key="5">
    <source>
        <dbReference type="ARBA" id="ARBA00023002"/>
    </source>
</evidence>
<dbReference type="Gene3D" id="3.40.50.720">
    <property type="entry name" value="NAD(P)-binding Rossmann-like Domain"/>
    <property type="match status" value="1"/>
</dbReference>
<dbReference type="WBParaSite" id="PSU_v2.g12277.t1">
    <property type="protein sequence ID" value="PSU_v2.g12277.t1"/>
    <property type="gene ID" value="PSU_v2.g12277"/>
</dbReference>
<dbReference type="PANTHER" id="PTHR11530:SF28">
    <property type="entry name" value="D-ASPARTATE OXIDASE 1"/>
    <property type="match status" value="1"/>
</dbReference>
<accession>A0A914XYJ3</accession>
<keyword evidence="3" id="KW-0285">Flavoprotein</keyword>
<dbReference type="Proteomes" id="UP000887577">
    <property type="component" value="Unplaced"/>
</dbReference>
<organism evidence="8 9">
    <name type="scientific">Panagrolaimus superbus</name>
    <dbReference type="NCBI Taxonomy" id="310955"/>
    <lineage>
        <taxon>Eukaryota</taxon>
        <taxon>Metazoa</taxon>
        <taxon>Ecdysozoa</taxon>
        <taxon>Nematoda</taxon>
        <taxon>Chromadorea</taxon>
        <taxon>Rhabditida</taxon>
        <taxon>Tylenchina</taxon>
        <taxon>Panagrolaimomorpha</taxon>
        <taxon>Panagrolaimoidea</taxon>
        <taxon>Panagrolaimidae</taxon>
        <taxon>Panagrolaimus</taxon>
    </lineage>
</organism>
<dbReference type="PIRSF" id="PIRSF000189">
    <property type="entry name" value="D-aa_oxidase"/>
    <property type="match status" value="1"/>
</dbReference>
<keyword evidence="4 6" id="KW-0274">FAD</keyword>
<feature type="binding site" evidence="6">
    <location>
        <begin position="40"/>
        <end position="41"/>
    </location>
    <ligand>
        <name>FAD</name>
        <dbReference type="ChEBI" id="CHEBI:57692"/>
    </ligand>
</feature>
<dbReference type="GO" id="GO:0071949">
    <property type="term" value="F:FAD binding"/>
    <property type="evidence" value="ECO:0007669"/>
    <property type="project" value="InterPro"/>
</dbReference>
<dbReference type="AlphaFoldDB" id="A0A914XYJ3"/>
<dbReference type="InterPro" id="IPR006181">
    <property type="entry name" value="D-amino_acid_oxidase_CS"/>
</dbReference>
<reference evidence="9" key="1">
    <citation type="submission" date="2022-11" db="UniProtKB">
        <authorList>
            <consortium name="WormBaseParasite"/>
        </authorList>
    </citation>
    <scope>IDENTIFICATION</scope>
</reference>
<evidence type="ECO:0000256" key="4">
    <source>
        <dbReference type="ARBA" id="ARBA00022827"/>
    </source>
</evidence>
<feature type="binding site" evidence="6">
    <location>
        <position position="306"/>
    </location>
    <ligand>
        <name>D-dopa</name>
        <dbReference type="ChEBI" id="CHEBI:149689"/>
    </ligand>
</feature>
<sequence>MKIAIIGQGVIGVSTALAILKQFPKAVITVFGDRPFDKTTSFGPAGLFRLDKYENKAWAKLTFDYLAEIEKNFPGSETGVKLLSGHIQSNEKYNLETQEKNYGDIVYNFRWLSDREIQQLFPGPSKYCIHYTAYASEGRLYVPWLRKQCEKIGNCEFVTRKIDSLQNLASEGFEIVINCAGLEAGKLAGDDNSVFPVRGVAFYVDAPWHKHFNYRDFGTFTIPMSDCVLVGSLKQPNRSDLDITDLDRDDIWKRYLQLHPSLKGAKVLAEWSGLRPDRASIRMEKSLKKDKNGKNFLLIHNYGHGGNGFTVGWGCALEVVEFIQEFLNLKSKI</sequence>
<evidence type="ECO:0000256" key="3">
    <source>
        <dbReference type="ARBA" id="ARBA00022630"/>
    </source>
</evidence>
<comment type="cofactor">
    <cofactor evidence="1 6">
        <name>FAD</name>
        <dbReference type="ChEBI" id="CHEBI:57692"/>
    </cofactor>
</comment>
<feature type="binding site" evidence="6">
    <location>
        <position position="275"/>
    </location>
    <ligand>
        <name>D-dopa</name>
        <dbReference type="ChEBI" id="CHEBI:149689"/>
    </ligand>
</feature>
<name>A0A914XYJ3_9BILA</name>
<proteinExistence type="inferred from homology"/>
<evidence type="ECO:0000256" key="1">
    <source>
        <dbReference type="ARBA" id="ARBA00001974"/>
    </source>
</evidence>
<dbReference type="InterPro" id="IPR023209">
    <property type="entry name" value="DAO"/>
</dbReference>
<dbReference type="GO" id="GO:0005737">
    <property type="term" value="C:cytoplasm"/>
    <property type="evidence" value="ECO:0007669"/>
    <property type="project" value="TreeGrafter"/>
</dbReference>
<dbReference type="GO" id="GO:0003884">
    <property type="term" value="F:D-amino-acid oxidase activity"/>
    <property type="evidence" value="ECO:0007669"/>
    <property type="project" value="InterPro"/>
</dbReference>
<comment type="similarity">
    <text evidence="2">Belongs to the DAMOX/DASOX family.</text>
</comment>
<evidence type="ECO:0000256" key="2">
    <source>
        <dbReference type="ARBA" id="ARBA00006730"/>
    </source>
</evidence>
<evidence type="ECO:0000313" key="9">
    <source>
        <dbReference type="WBParaSite" id="PSU_v2.g12277.t1"/>
    </source>
</evidence>
<evidence type="ECO:0000313" key="8">
    <source>
        <dbReference type="Proteomes" id="UP000887577"/>
    </source>
</evidence>
<feature type="binding site" evidence="6">
    <location>
        <begin position="33"/>
        <end position="34"/>
    </location>
    <ligand>
        <name>FAD</name>
        <dbReference type="ChEBI" id="CHEBI:57692"/>
    </ligand>
</feature>
<dbReference type="PROSITE" id="PS00677">
    <property type="entry name" value="DAO"/>
    <property type="match status" value="1"/>
</dbReference>
<dbReference type="Gene3D" id="3.30.9.10">
    <property type="entry name" value="D-Amino Acid Oxidase, subunit A, domain 2"/>
    <property type="match status" value="1"/>
</dbReference>
<dbReference type="SUPFAM" id="SSF54373">
    <property type="entry name" value="FAD-linked reductases, C-terminal domain"/>
    <property type="match status" value="1"/>
</dbReference>
<evidence type="ECO:0000259" key="7">
    <source>
        <dbReference type="Pfam" id="PF01266"/>
    </source>
</evidence>
<evidence type="ECO:0000256" key="6">
    <source>
        <dbReference type="PIRSR" id="PIRSR000189-1"/>
    </source>
</evidence>
<feature type="binding site" evidence="6">
    <location>
        <begin position="305"/>
        <end position="310"/>
    </location>
    <ligand>
        <name>FAD</name>
        <dbReference type="ChEBI" id="CHEBI:57692"/>
    </ligand>
</feature>
<keyword evidence="5" id="KW-0560">Oxidoreductase</keyword>
<dbReference type="GO" id="GO:0019478">
    <property type="term" value="P:D-amino acid catabolic process"/>
    <property type="evidence" value="ECO:0007669"/>
    <property type="project" value="TreeGrafter"/>
</dbReference>
<protein>
    <submittedName>
        <fullName evidence="9">FAD dependent oxidoreductase domain-containing protein</fullName>
    </submittedName>
</protein>